<reference evidence="3" key="1">
    <citation type="submission" date="2020-11" db="EMBL/GenBank/DDBJ databases">
        <title>Nocardia NEAU-351.nov., a novel actinomycete isolated from the cow dung.</title>
        <authorList>
            <person name="Zhang X."/>
        </authorList>
    </citation>
    <scope>NUCLEOTIDE SEQUENCE</scope>
    <source>
        <strain evidence="3">NEAU-351</strain>
    </source>
</reference>
<comment type="caution">
    <text evidence="3">The sequence shown here is derived from an EMBL/GenBank/DDBJ whole genome shotgun (WGS) entry which is preliminary data.</text>
</comment>
<evidence type="ECO:0000313" key="4">
    <source>
        <dbReference type="Proteomes" id="UP000655751"/>
    </source>
</evidence>
<sequence length="158" mass="17121">MSPAAEATMPATRGDYHDELVDTLFAPLRRALSPVTVDQDHDHTAPATEQTASPAAASPARPVIEPGLSVAELQARLIAAYEHNAELRARLTATEHAWAAAEREAAQLQDRNRELASDLDNALDELAGHAAHAEQERLVRVPVWSPWTASTDRGGHDR</sequence>
<feature type="region of interest" description="Disordered" evidence="2">
    <location>
        <begin position="34"/>
        <end position="61"/>
    </location>
</feature>
<keyword evidence="1" id="KW-0175">Coiled coil</keyword>
<evidence type="ECO:0000313" key="3">
    <source>
        <dbReference type="EMBL" id="MBH0777282.1"/>
    </source>
</evidence>
<evidence type="ECO:0000256" key="2">
    <source>
        <dbReference type="SAM" id="MobiDB-lite"/>
    </source>
</evidence>
<dbReference type="EMBL" id="JADMLG010000004">
    <property type="protein sequence ID" value="MBH0777282.1"/>
    <property type="molecule type" value="Genomic_DNA"/>
</dbReference>
<feature type="coiled-coil region" evidence="1">
    <location>
        <begin position="70"/>
        <end position="136"/>
    </location>
</feature>
<name>A0A931I976_9NOCA</name>
<feature type="compositionally biased region" description="Low complexity" evidence="2">
    <location>
        <begin position="45"/>
        <end position="60"/>
    </location>
</feature>
<accession>A0A931I976</accession>
<keyword evidence="4" id="KW-1185">Reference proteome</keyword>
<gene>
    <name evidence="3" type="ORF">IT779_13425</name>
</gene>
<evidence type="ECO:0000256" key="1">
    <source>
        <dbReference type="SAM" id="Coils"/>
    </source>
</evidence>
<proteinExistence type="predicted"/>
<dbReference type="RefSeq" id="WP_196149585.1">
    <property type="nucleotide sequence ID" value="NZ_JADMLG010000004.1"/>
</dbReference>
<dbReference type="AlphaFoldDB" id="A0A931I976"/>
<protein>
    <submittedName>
        <fullName evidence="3">Uncharacterized protein</fullName>
    </submittedName>
</protein>
<organism evidence="3 4">
    <name type="scientific">Nocardia bovistercoris</name>
    <dbReference type="NCBI Taxonomy" id="2785916"/>
    <lineage>
        <taxon>Bacteria</taxon>
        <taxon>Bacillati</taxon>
        <taxon>Actinomycetota</taxon>
        <taxon>Actinomycetes</taxon>
        <taxon>Mycobacteriales</taxon>
        <taxon>Nocardiaceae</taxon>
        <taxon>Nocardia</taxon>
    </lineage>
</organism>
<dbReference type="Proteomes" id="UP000655751">
    <property type="component" value="Unassembled WGS sequence"/>
</dbReference>